<reference evidence="1 2" key="1">
    <citation type="submission" date="2016-04" db="EMBL/GenBank/DDBJ databases">
        <title>Genome analyses suggest a sexual origin of heterokaryosis in a supposedly ancient asexual fungus.</title>
        <authorList>
            <person name="Ropars J."/>
            <person name="Sedzielewska K."/>
            <person name="Noel J."/>
            <person name="Charron P."/>
            <person name="Farinelli L."/>
            <person name="Marton T."/>
            <person name="Kruger M."/>
            <person name="Pelin A."/>
            <person name="Brachmann A."/>
            <person name="Corradi N."/>
        </authorList>
    </citation>
    <scope>NUCLEOTIDE SEQUENCE [LARGE SCALE GENOMIC DNA]</scope>
    <source>
        <strain evidence="1 2">C2</strain>
    </source>
</reference>
<protein>
    <submittedName>
        <fullName evidence="1">Uncharacterized protein</fullName>
    </submittedName>
</protein>
<organism evidence="1 2">
    <name type="scientific">Rhizophagus irregularis</name>
    <dbReference type="NCBI Taxonomy" id="588596"/>
    <lineage>
        <taxon>Eukaryota</taxon>
        <taxon>Fungi</taxon>
        <taxon>Fungi incertae sedis</taxon>
        <taxon>Mucoromycota</taxon>
        <taxon>Glomeromycotina</taxon>
        <taxon>Glomeromycetes</taxon>
        <taxon>Glomerales</taxon>
        <taxon>Glomeraceae</taxon>
        <taxon>Rhizophagus</taxon>
    </lineage>
</organism>
<dbReference type="AlphaFoldDB" id="A0A2N1N8G3"/>
<reference evidence="1 2" key="2">
    <citation type="submission" date="2017-10" db="EMBL/GenBank/DDBJ databases">
        <title>Extensive intraspecific genome diversity in a model arbuscular mycorrhizal fungus.</title>
        <authorList>
            <person name="Chen E.C.H."/>
            <person name="Morin E."/>
            <person name="Baudet D."/>
            <person name="Noel J."/>
            <person name="Ndikumana S."/>
            <person name="Charron P."/>
            <person name="St-Onge C."/>
            <person name="Giorgi J."/>
            <person name="Grigoriev I.V."/>
            <person name="Roux C."/>
            <person name="Martin F.M."/>
            <person name="Corradi N."/>
        </authorList>
    </citation>
    <scope>NUCLEOTIDE SEQUENCE [LARGE SCALE GENOMIC DNA]</scope>
    <source>
        <strain evidence="1 2">C2</strain>
    </source>
</reference>
<name>A0A2N1N8G3_9GLOM</name>
<dbReference type="EMBL" id="LLXL01000646">
    <property type="protein sequence ID" value="PKK70205.1"/>
    <property type="molecule type" value="Genomic_DNA"/>
</dbReference>
<proteinExistence type="predicted"/>
<dbReference type="Proteomes" id="UP000233469">
    <property type="component" value="Unassembled WGS sequence"/>
</dbReference>
<evidence type="ECO:0000313" key="2">
    <source>
        <dbReference type="Proteomes" id="UP000233469"/>
    </source>
</evidence>
<evidence type="ECO:0000313" key="1">
    <source>
        <dbReference type="EMBL" id="PKK70205.1"/>
    </source>
</evidence>
<feature type="non-terminal residue" evidence="1">
    <location>
        <position position="1"/>
    </location>
</feature>
<gene>
    <name evidence="1" type="ORF">RhiirC2_780023</name>
</gene>
<accession>A0A2N1N8G3</accession>
<sequence length="217" mass="26265">EVFNHLNVLESIHIVYCIIDSKFIQQINNITKPFKLKTLFLDERDELLEPLIQKSGNYLEILELVFNLIENIKQNLIYLTINVPANFNNNYDRSSITMLQNLGQFLLVRLEYLNLILRINTYDLEIFLKNFQDNFIKKLLIKNIKKEECQDIFPFIKEYIVKKKRVKYLAIKEIFYFKDEELFLLEDKVKEFELYDIKVLYYDDLVIDICDFIKETY</sequence>
<comment type="caution">
    <text evidence="1">The sequence shown here is derived from an EMBL/GenBank/DDBJ whole genome shotgun (WGS) entry which is preliminary data.</text>
</comment>